<dbReference type="PROSITE" id="PS01087">
    <property type="entry name" value="RADICAL_ACTIVATING"/>
    <property type="match status" value="1"/>
</dbReference>
<evidence type="ECO:0000256" key="8">
    <source>
        <dbReference type="ARBA" id="ARBA00023014"/>
    </source>
</evidence>
<name>A0A9D1A127_9ACTN</name>
<dbReference type="InterPro" id="IPR034457">
    <property type="entry name" value="Organic_radical-activating"/>
</dbReference>
<evidence type="ECO:0000256" key="4">
    <source>
        <dbReference type="ARBA" id="ARBA00022691"/>
    </source>
</evidence>
<evidence type="ECO:0000313" key="12">
    <source>
        <dbReference type="EMBL" id="HIR02007.1"/>
    </source>
</evidence>
<comment type="similarity">
    <text evidence="2">Belongs to the organic radical-activating enzymes family.</text>
</comment>
<reference evidence="12" key="1">
    <citation type="submission" date="2020-10" db="EMBL/GenBank/DDBJ databases">
        <authorList>
            <person name="Gilroy R."/>
        </authorList>
    </citation>
    <scope>NUCLEOTIDE SEQUENCE</scope>
    <source>
        <strain evidence="12">ChiGjej1B1-2707</strain>
    </source>
</reference>
<dbReference type="PROSITE" id="PS51918">
    <property type="entry name" value="RADICAL_SAM"/>
    <property type="match status" value="1"/>
</dbReference>
<dbReference type="Gene3D" id="3.30.70.20">
    <property type="match status" value="1"/>
</dbReference>
<organism evidence="12 13">
    <name type="scientific">Candidatus Aveggerthella stercoripullorum</name>
    <dbReference type="NCBI Taxonomy" id="2840688"/>
    <lineage>
        <taxon>Bacteria</taxon>
        <taxon>Bacillati</taxon>
        <taxon>Actinomycetota</taxon>
        <taxon>Coriobacteriia</taxon>
        <taxon>Eggerthellales</taxon>
        <taxon>Eggerthellaceae</taxon>
        <taxon>Eggerthellaceae incertae sedis</taxon>
        <taxon>Candidatus Aveggerthella</taxon>
    </lineage>
</organism>
<dbReference type="GO" id="GO:0046872">
    <property type="term" value="F:metal ion binding"/>
    <property type="evidence" value="ECO:0007669"/>
    <property type="project" value="UniProtKB-KW"/>
</dbReference>
<dbReference type="InterPro" id="IPR040074">
    <property type="entry name" value="BssD/PflA/YjjW"/>
</dbReference>
<evidence type="ECO:0000256" key="9">
    <source>
        <dbReference type="ARBA" id="ARBA00047365"/>
    </source>
</evidence>
<keyword evidence="6" id="KW-0560">Oxidoreductase</keyword>
<dbReference type="InterPro" id="IPR001989">
    <property type="entry name" value="Radical_activat_CS"/>
</dbReference>
<keyword evidence="3" id="KW-0004">4Fe-4S</keyword>
<evidence type="ECO:0000259" key="10">
    <source>
        <dbReference type="PROSITE" id="PS51379"/>
    </source>
</evidence>
<keyword evidence="7" id="KW-0408">Iron</keyword>
<keyword evidence="5" id="KW-0479">Metal-binding</keyword>
<evidence type="ECO:0000256" key="6">
    <source>
        <dbReference type="ARBA" id="ARBA00023002"/>
    </source>
</evidence>
<gene>
    <name evidence="12" type="ORF">IAA69_07085</name>
</gene>
<proteinExistence type="inferred from homology"/>
<keyword evidence="4" id="KW-0949">S-adenosyl-L-methionine</keyword>
<evidence type="ECO:0000256" key="7">
    <source>
        <dbReference type="ARBA" id="ARBA00023004"/>
    </source>
</evidence>
<dbReference type="InterPro" id="IPR007197">
    <property type="entry name" value="rSAM"/>
</dbReference>
<keyword evidence="8" id="KW-0411">Iron-sulfur</keyword>
<dbReference type="PROSITE" id="PS51379">
    <property type="entry name" value="4FE4S_FER_2"/>
    <property type="match status" value="2"/>
</dbReference>
<dbReference type="NCBIfam" id="TIGR02494">
    <property type="entry name" value="PFLE_PFLC"/>
    <property type="match status" value="1"/>
</dbReference>
<dbReference type="EMBL" id="DVGB01000087">
    <property type="protein sequence ID" value="HIR02007.1"/>
    <property type="molecule type" value="Genomic_DNA"/>
</dbReference>
<evidence type="ECO:0000256" key="5">
    <source>
        <dbReference type="ARBA" id="ARBA00022723"/>
    </source>
</evidence>
<dbReference type="InterPro" id="IPR058240">
    <property type="entry name" value="rSAM_sf"/>
</dbReference>
<dbReference type="GO" id="GO:0016491">
    <property type="term" value="F:oxidoreductase activity"/>
    <property type="evidence" value="ECO:0007669"/>
    <property type="project" value="UniProtKB-KW"/>
</dbReference>
<dbReference type="InterPro" id="IPR017896">
    <property type="entry name" value="4Fe4S_Fe-S-bd"/>
</dbReference>
<dbReference type="SFLD" id="SFLDG01066">
    <property type="entry name" value="organic_radical-activating_enz"/>
    <property type="match status" value="1"/>
</dbReference>
<evidence type="ECO:0000259" key="11">
    <source>
        <dbReference type="PROSITE" id="PS51918"/>
    </source>
</evidence>
<evidence type="ECO:0000256" key="1">
    <source>
        <dbReference type="ARBA" id="ARBA00001966"/>
    </source>
</evidence>
<comment type="cofactor">
    <cofactor evidence="1">
        <name>[4Fe-4S] cluster</name>
        <dbReference type="ChEBI" id="CHEBI:49883"/>
    </cofactor>
</comment>
<comment type="caution">
    <text evidence="12">The sequence shown here is derived from an EMBL/GenBank/DDBJ whole genome shotgun (WGS) entry which is preliminary data.</text>
</comment>
<comment type="catalytic activity">
    <reaction evidence="9">
        <text>glycyl-[protein] + reduced [flavodoxin] + S-adenosyl-L-methionine = glycin-2-yl radical-[protein] + semiquinone [flavodoxin] + 5'-deoxyadenosine + L-methionine + H(+)</text>
        <dbReference type="Rhea" id="RHEA:61976"/>
        <dbReference type="Rhea" id="RHEA-COMP:10622"/>
        <dbReference type="Rhea" id="RHEA-COMP:14480"/>
        <dbReference type="Rhea" id="RHEA-COMP:15993"/>
        <dbReference type="Rhea" id="RHEA-COMP:15994"/>
        <dbReference type="ChEBI" id="CHEBI:15378"/>
        <dbReference type="ChEBI" id="CHEBI:17319"/>
        <dbReference type="ChEBI" id="CHEBI:29947"/>
        <dbReference type="ChEBI" id="CHEBI:32722"/>
        <dbReference type="ChEBI" id="CHEBI:57618"/>
        <dbReference type="ChEBI" id="CHEBI:57844"/>
        <dbReference type="ChEBI" id="CHEBI:59789"/>
        <dbReference type="ChEBI" id="CHEBI:140311"/>
    </reaction>
</comment>
<dbReference type="GO" id="GO:0051539">
    <property type="term" value="F:4 iron, 4 sulfur cluster binding"/>
    <property type="evidence" value="ECO:0007669"/>
    <property type="project" value="UniProtKB-KW"/>
</dbReference>
<dbReference type="PIRSF" id="PIRSF000371">
    <property type="entry name" value="PFL_act_enz"/>
    <property type="match status" value="1"/>
</dbReference>
<feature type="domain" description="4Fe-4S ferredoxin-type" evidence="10">
    <location>
        <begin position="76"/>
        <end position="104"/>
    </location>
</feature>
<dbReference type="SUPFAM" id="SSF54862">
    <property type="entry name" value="4Fe-4S ferredoxins"/>
    <property type="match status" value="1"/>
</dbReference>
<dbReference type="InterPro" id="IPR012839">
    <property type="entry name" value="Organic_radical_activase"/>
</dbReference>
<evidence type="ECO:0000313" key="13">
    <source>
        <dbReference type="Proteomes" id="UP000824261"/>
    </source>
</evidence>
<protein>
    <submittedName>
        <fullName evidence="12">Glycyl-radical enzyme activating protein</fullName>
    </submittedName>
</protein>
<reference evidence="12" key="2">
    <citation type="journal article" date="2021" name="PeerJ">
        <title>Extensive microbial diversity within the chicken gut microbiome revealed by metagenomics and culture.</title>
        <authorList>
            <person name="Gilroy R."/>
            <person name="Ravi A."/>
            <person name="Getino M."/>
            <person name="Pursley I."/>
            <person name="Horton D.L."/>
            <person name="Alikhan N.F."/>
            <person name="Baker D."/>
            <person name="Gharbi K."/>
            <person name="Hall N."/>
            <person name="Watson M."/>
            <person name="Adriaenssens E.M."/>
            <person name="Foster-Nyarko E."/>
            <person name="Jarju S."/>
            <person name="Secka A."/>
            <person name="Antonio M."/>
            <person name="Oren A."/>
            <person name="Chaudhuri R.R."/>
            <person name="La Ragione R."/>
            <person name="Hildebrand F."/>
            <person name="Pallen M.J."/>
        </authorList>
    </citation>
    <scope>NUCLEOTIDE SEQUENCE</scope>
    <source>
        <strain evidence="12">ChiGjej1B1-2707</strain>
    </source>
</reference>
<evidence type="ECO:0000256" key="3">
    <source>
        <dbReference type="ARBA" id="ARBA00022485"/>
    </source>
</evidence>
<sequence>MSTAIVSEITGFSTHDGPGIRTTVFLKGCPLRCAWCSNPETWIKERMLFFHEKRCTGCGRCADACLHGAIKPPGAEARVDRARCKLCFECVSACLPRALAVSGEEWTIDDLFRRIERDKPFYGQNGGLTLSGGEPLSSPGFARELFERCKRAGISTVLDTTGYAPEETVEAILPFTDLVLLDLKHMDDAQHRRWTGVGNELILANAERIMATVPTRVSFPFVPEANGSDENVEATARFAAEKGVEWVDINPLHALGAAKYQGLGMASPFEDLRIPTSDEVAHVRDLMTKHGLQTTIGRMM</sequence>
<feature type="domain" description="Radical SAM core" evidence="11">
    <location>
        <begin position="15"/>
        <end position="290"/>
    </location>
</feature>
<evidence type="ECO:0000256" key="2">
    <source>
        <dbReference type="ARBA" id="ARBA00009777"/>
    </source>
</evidence>
<dbReference type="Gene3D" id="3.20.20.70">
    <property type="entry name" value="Aldolase class I"/>
    <property type="match status" value="1"/>
</dbReference>
<dbReference type="Proteomes" id="UP000824261">
    <property type="component" value="Unassembled WGS sequence"/>
</dbReference>
<dbReference type="AlphaFoldDB" id="A0A9D1A127"/>
<dbReference type="Pfam" id="PF13353">
    <property type="entry name" value="Fer4_12"/>
    <property type="match status" value="1"/>
</dbReference>
<dbReference type="SUPFAM" id="SSF102114">
    <property type="entry name" value="Radical SAM enzymes"/>
    <property type="match status" value="1"/>
</dbReference>
<dbReference type="SFLD" id="SFLDG01118">
    <property type="entry name" value="activating_enzymes__group_2"/>
    <property type="match status" value="1"/>
</dbReference>
<dbReference type="PANTHER" id="PTHR30352:SF4">
    <property type="entry name" value="PYRUVATE FORMATE-LYASE 2-ACTIVATING ENZYME"/>
    <property type="match status" value="1"/>
</dbReference>
<feature type="domain" description="4Fe-4S ferredoxin-type" evidence="10">
    <location>
        <begin position="46"/>
        <end position="75"/>
    </location>
</feature>
<accession>A0A9D1A127</accession>
<dbReference type="InterPro" id="IPR013785">
    <property type="entry name" value="Aldolase_TIM"/>
</dbReference>
<dbReference type="SFLD" id="SFLDS00029">
    <property type="entry name" value="Radical_SAM"/>
    <property type="match status" value="1"/>
</dbReference>
<dbReference type="PANTHER" id="PTHR30352">
    <property type="entry name" value="PYRUVATE FORMATE-LYASE-ACTIVATING ENZYME"/>
    <property type="match status" value="1"/>
</dbReference>